<dbReference type="GO" id="GO:0052621">
    <property type="term" value="F:diguanylate cyclase activity"/>
    <property type="evidence" value="ECO:0007669"/>
    <property type="project" value="UniProtKB-EC"/>
</dbReference>
<dbReference type="PANTHER" id="PTHR45138:SF9">
    <property type="entry name" value="DIGUANYLATE CYCLASE DGCM-RELATED"/>
    <property type="match status" value="1"/>
</dbReference>
<name>A0A2Z6DYX1_HYDTE</name>
<dbReference type="PANTHER" id="PTHR45138">
    <property type="entry name" value="REGULATORY COMPONENTS OF SENSORY TRANSDUCTION SYSTEM"/>
    <property type="match status" value="1"/>
</dbReference>
<dbReference type="SMART" id="SM00267">
    <property type="entry name" value="GGDEF"/>
    <property type="match status" value="1"/>
</dbReference>
<dbReference type="NCBIfam" id="TIGR00254">
    <property type="entry name" value="GGDEF"/>
    <property type="match status" value="1"/>
</dbReference>
<comment type="catalytic activity">
    <reaction evidence="2">
        <text>2 GTP = 3',3'-c-di-GMP + 2 diphosphate</text>
        <dbReference type="Rhea" id="RHEA:24898"/>
        <dbReference type="ChEBI" id="CHEBI:33019"/>
        <dbReference type="ChEBI" id="CHEBI:37565"/>
        <dbReference type="ChEBI" id="CHEBI:58805"/>
        <dbReference type="EC" id="2.7.7.65"/>
    </reaction>
</comment>
<dbReference type="FunFam" id="3.30.70.270:FF:000001">
    <property type="entry name" value="Diguanylate cyclase domain protein"/>
    <property type="match status" value="1"/>
</dbReference>
<dbReference type="InterPro" id="IPR000160">
    <property type="entry name" value="GGDEF_dom"/>
</dbReference>
<dbReference type="Pfam" id="PF00990">
    <property type="entry name" value="GGDEF"/>
    <property type="match status" value="1"/>
</dbReference>
<dbReference type="EMBL" id="AP018558">
    <property type="protein sequence ID" value="BBD77746.1"/>
    <property type="molecule type" value="Genomic_DNA"/>
</dbReference>
<dbReference type="OrthoDB" id="5293332at2"/>
<dbReference type="Gene3D" id="3.30.70.270">
    <property type="match status" value="1"/>
</dbReference>
<keyword evidence="7" id="KW-1185">Reference proteome</keyword>
<dbReference type="AlphaFoldDB" id="A0A2Z6DYX1"/>
<evidence type="ECO:0000256" key="2">
    <source>
        <dbReference type="ARBA" id="ARBA00034247"/>
    </source>
</evidence>
<feature type="domain" description="GGDEF" evidence="5">
    <location>
        <begin position="370"/>
        <end position="502"/>
    </location>
</feature>
<dbReference type="InterPro" id="IPR050469">
    <property type="entry name" value="Diguanylate_Cyclase"/>
</dbReference>
<reference evidence="6 7" key="1">
    <citation type="submission" date="2018-04" db="EMBL/GenBank/DDBJ databases">
        <title>Complete genome sequence of Hydrogenophilus thermoluteolus TH-1.</title>
        <authorList>
            <person name="Arai H."/>
        </authorList>
    </citation>
    <scope>NUCLEOTIDE SEQUENCE [LARGE SCALE GENOMIC DNA]</scope>
    <source>
        <strain evidence="6 7">TH-1</strain>
    </source>
</reference>
<evidence type="ECO:0000256" key="3">
    <source>
        <dbReference type="SAM" id="Coils"/>
    </source>
</evidence>
<dbReference type="InterPro" id="IPR029787">
    <property type="entry name" value="Nucleotide_cyclase"/>
</dbReference>
<dbReference type="InterPro" id="IPR043128">
    <property type="entry name" value="Rev_trsase/Diguanyl_cyclase"/>
</dbReference>
<gene>
    <name evidence="6" type="ORF">HPTL_1484</name>
</gene>
<dbReference type="CDD" id="cd01949">
    <property type="entry name" value="GGDEF"/>
    <property type="match status" value="1"/>
</dbReference>
<keyword evidence="3" id="KW-0175">Coiled coil</keyword>
<dbReference type="PROSITE" id="PS50887">
    <property type="entry name" value="GGDEF"/>
    <property type="match status" value="1"/>
</dbReference>
<dbReference type="SUPFAM" id="SSF55073">
    <property type="entry name" value="Nucleotide cyclase"/>
    <property type="match status" value="1"/>
</dbReference>
<evidence type="ECO:0000313" key="6">
    <source>
        <dbReference type="EMBL" id="BBD77746.1"/>
    </source>
</evidence>
<evidence type="ECO:0000256" key="1">
    <source>
        <dbReference type="ARBA" id="ARBA00012528"/>
    </source>
</evidence>
<organism evidence="6 7">
    <name type="scientific">Hydrogenophilus thermoluteolus</name>
    <name type="common">Pseudomonas hydrogenothermophila</name>
    <dbReference type="NCBI Taxonomy" id="297"/>
    <lineage>
        <taxon>Bacteria</taxon>
        <taxon>Pseudomonadati</taxon>
        <taxon>Pseudomonadota</taxon>
        <taxon>Hydrogenophilia</taxon>
        <taxon>Hydrogenophilales</taxon>
        <taxon>Hydrogenophilaceae</taxon>
        <taxon>Hydrogenophilus</taxon>
    </lineage>
</organism>
<evidence type="ECO:0000259" key="5">
    <source>
        <dbReference type="PROSITE" id="PS50887"/>
    </source>
</evidence>
<proteinExistence type="predicted"/>
<sequence>MLLKHPTELAKETLLRLAEKRLPPTPEHFTRMYCALAGIPEPIPERFQKLLDLPWNDLVRRLIAAWELPHREWTTEMKRRSLERVLATKNPERLFERLSNLVEAWKRAPTRDADFVGENESEANAPEVAPPTPAPLPESGRSAELEPPSRETVVPSYGTDSARDDAAVLIAELVHLLDVILRNIVLFTPHPEWLTGQIELLRQALPESPQSQADLGRLREAEFRLEATLNRQAEIVTARRAAEAELKSLIAHFLDEIAGVTNLSADYQKELEAAADIIEKASDLAEVSPLLQRLLLDTRAMHQEMSRSHRELAAAKAQAEQADARVKALEAQIAALSAQVARDPLTGLLNRRGLEESFAREANRAQRLGSPLCAALLDIDNFKQLNDTLGHQAGDEALVYLARMARTHLRAQDIVGRYGGEEFVLLLPDTPLDQAAEVIRRLQRALTRELFFYGDNHRVITFSAGVTPVLPGEALETVLARADAAMYEAKRSGKNRVIVKKP</sequence>
<dbReference type="KEGG" id="htl:HPTL_1484"/>
<dbReference type="RefSeq" id="WP_119335456.1">
    <property type="nucleotide sequence ID" value="NZ_AP018558.1"/>
</dbReference>
<dbReference type="Proteomes" id="UP000262004">
    <property type="component" value="Chromosome"/>
</dbReference>
<dbReference type="EC" id="2.7.7.65" evidence="1"/>
<evidence type="ECO:0000313" key="7">
    <source>
        <dbReference type="Proteomes" id="UP000262004"/>
    </source>
</evidence>
<protein>
    <recommendedName>
        <fullName evidence="1">diguanylate cyclase</fullName>
        <ecNumber evidence="1">2.7.7.65</ecNumber>
    </recommendedName>
</protein>
<feature type="coiled-coil region" evidence="3">
    <location>
        <begin position="305"/>
        <end position="339"/>
    </location>
</feature>
<evidence type="ECO:0000256" key="4">
    <source>
        <dbReference type="SAM" id="MobiDB-lite"/>
    </source>
</evidence>
<feature type="region of interest" description="Disordered" evidence="4">
    <location>
        <begin position="117"/>
        <end position="156"/>
    </location>
</feature>
<accession>A0A2Z6DYX1</accession>